<comment type="caution">
    <text evidence="1">The sequence shown here is derived from an EMBL/GenBank/DDBJ whole genome shotgun (WGS) entry which is preliminary data.</text>
</comment>
<sequence>MQVLVTRKDGGNVLTMEALEEMNEVQKFITENITAYNGIKDYLYQDICGVYCADSNSAVIAFLQTALASQGMSSMRLTYPTAQALQVCPYQWFLPQA</sequence>
<proteinExistence type="predicted"/>
<organism evidence="1 2">
    <name type="scientific">Ancylostoma caninum</name>
    <name type="common">Dog hookworm</name>
    <dbReference type="NCBI Taxonomy" id="29170"/>
    <lineage>
        <taxon>Eukaryota</taxon>
        <taxon>Metazoa</taxon>
        <taxon>Ecdysozoa</taxon>
        <taxon>Nematoda</taxon>
        <taxon>Chromadorea</taxon>
        <taxon>Rhabditida</taxon>
        <taxon>Rhabditina</taxon>
        <taxon>Rhabditomorpha</taxon>
        <taxon>Strongyloidea</taxon>
        <taxon>Ancylostomatidae</taxon>
        <taxon>Ancylostomatinae</taxon>
        <taxon>Ancylostoma</taxon>
    </lineage>
</organism>
<evidence type="ECO:0000313" key="1">
    <source>
        <dbReference type="EMBL" id="RCN25102.1"/>
    </source>
</evidence>
<dbReference type="AlphaFoldDB" id="A0A368EZ47"/>
<dbReference type="Proteomes" id="UP000252519">
    <property type="component" value="Unassembled WGS sequence"/>
</dbReference>
<dbReference type="EMBL" id="JOJR01014194">
    <property type="protein sequence ID" value="RCN25102.1"/>
    <property type="molecule type" value="Genomic_DNA"/>
</dbReference>
<evidence type="ECO:0000313" key="2">
    <source>
        <dbReference type="Proteomes" id="UP000252519"/>
    </source>
</evidence>
<protein>
    <submittedName>
        <fullName evidence="1">Uncharacterized protein</fullName>
    </submittedName>
</protein>
<name>A0A368EZ47_ANCCA</name>
<keyword evidence="2" id="KW-1185">Reference proteome</keyword>
<gene>
    <name evidence="1" type="ORF">ANCCAN_29188</name>
</gene>
<feature type="non-terminal residue" evidence="1">
    <location>
        <position position="97"/>
    </location>
</feature>
<reference evidence="1 2" key="1">
    <citation type="submission" date="2014-10" db="EMBL/GenBank/DDBJ databases">
        <title>Draft genome of the hookworm Ancylostoma caninum.</title>
        <authorList>
            <person name="Mitreva M."/>
        </authorList>
    </citation>
    <scope>NUCLEOTIDE SEQUENCE [LARGE SCALE GENOMIC DNA]</scope>
    <source>
        <strain evidence="1 2">Baltimore</strain>
    </source>
</reference>
<accession>A0A368EZ47</accession>